<dbReference type="AlphaFoldDB" id="K9H3U9"/>
<feature type="compositionally biased region" description="Low complexity" evidence="1">
    <location>
        <begin position="12"/>
        <end position="24"/>
    </location>
</feature>
<sequence>MARRTDDRSARTEAAAPAPSAAPVRRARPVRHRLPEAELHRLKRDFAAIGLPLGPARVTADSLDNVCLAVFRLEGRLVCSHWRDDLTEVDHPALAGAVDVVALHADADARGLPRGAPARDAFLVYGIATALNAAVQALGLGGAVTVERFDSGTAPTRRDYLEGALFTPADHAAGRRPADLLPAGPDLPGVFVVVED</sequence>
<protein>
    <submittedName>
        <fullName evidence="2">Uncharacterized protein</fullName>
    </submittedName>
</protein>
<reference evidence="2 3" key="1">
    <citation type="journal article" date="2013" name="Genome Announc.">
        <title>Draft Genome Sequence of an Alphaproteobacterium, Caenispirillum salinarum AK4(T), Isolated from a Solar Saltern.</title>
        <authorList>
            <person name="Khatri I."/>
            <person name="Singh A."/>
            <person name="Korpole S."/>
            <person name="Pinnaka A.K."/>
            <person name="Subramanian S."/>
        </authorList>
    </citation>
    <scope>NUCLEOTIDE SEQUENCE [LARGE SCALE GENOMIC DNA]</scope>
    <source>
        <strain evidence="2 3">AK4</strain>
    </source>
</reference>
<dbReference type="STRING" id="1238182.C882_3296"/>
<dbReference type="EMBL" id="ANHY01000004">
    <property type="protein sequence ID" value="EKV32232.1"/>
    <property type="molecule type" value="Genomic_DNA"/>
</dbReference>
<dbReference type="Proteomes" id="UP000009881">
    <property type="component" value="Unassembled WGS sequence"/>
</dbReference>
<organism evidence="2 3">
    <name type="scientific">Caenispirillum salinarum AK4</name>
    <dbReference type="NCBI Taxonomy" id="1238182"/>
    <lineage>
        <taxon>Bacteria</taxon>
        <taxon>Pseudomonadati</taxon>
        <taxon>Pseudomonadota</taxon>
        <taxon>Alphaproteobacteria</taxon>
        <taxon>Rhodospirillales</taxon>
        <taxon>Novispirillaceae</taxon>
        <taxon>Caenispirillum</taxon>
    </lineage>
</organism>
<feature type="compositionally biased region" description="Basic and acidic residues" evidence="1">
    <location>
        <begin position="1"/>
        <end position="11"/>
    </location>
</feature>
<comment type="caution">
    <text evidence="2">The sequence shown here is derived from an EMBL/GenBank/DDBJ whole genome shotgun (WGS) entry which is preliminary data.</text>
</comment>
<keyword evidence="3" id="KW-1185">Reference proteome</keyword>
<proteinExistence type="predicted"/>
<name>K9H3U9_9PROT</name>
<evidence type="ECO:0000256" key="1">
    <source>
        <dbReference type="SAM" id="MobiDB-lite"/>
    </source>
</evidence>
<gene>
    <name evidence="2" type="ORF">C882_3296</name>
</gene>
<evidence type="ECO:0000313" key="3">
    <source>
        <dbReference type="Proteomes" id="UP000009881"/>
    </source>
</evidence>
<evidence type="ECO:0000313" key="2">
    <source>
        <dbReference type="EMBL" id="EKV32232.1"/>
    </source>
</evidence>
<accession>K9H3U9</accession>
<feature type="region of interest" description="Disordered" evidence="1">
    <location>
        <begin position="1"/>
        <end position="30"/>
    </location>
</feature>